<dbReference type="GO" id="GO:0004672">
    <property type="term" value="F:protein kinase activity"/>
    <property type="evidence" value="ECO:0007669"/>
    <property type="project" value="InterPro"/>
</dbReference>
<dbReference type="OrthoDB" id="1911848at2759"/>
<dbReference type="InterPro" id="IPR046959">
    <property type="entry name" value="PRK1-6/SRF4-like"/>
</dbReference>
<dbReference type="SUPFAM" id="SSF56112">
    <property type="entry name" value="Protein kinase-like (PK-like)"/>
    <property type="match status" value="1"/>
</dbReference>
<feature type="transmembrane region" description="Helical" evidence="1">
    <location>
        <begin position="361"/>
        <end position="383"/>
    </location>
</feature>
<protein>
    <submittedName>
        <fullName evidence="4">Aste57867_19781 protein</fullName>
    </submittedName>
</protein>
<evidence type="ECO:0000256" key="1">
    <source>
        <dbReference type="SAM" id="Phobius"/>
    </source>
</evidence>
<dbReference type="PANTHER" id="PTHR48007">
    <property type="entry name" value="LEUCINE-RICH REPEAT RECEPTOR-LIKE PROTEIN KINASE PXC1"/>
    <property type="match status" value="1"/>
</dbReference>
<keyword evidence="1" id="KW-1133">Transmembrane helix</keyword>
<evidence type="ECO:0000313" key="3">
    <source>
        <dbReference type="EMBL" id="KAF0688608.1"/>
    </source>
</evidence>
<dbReference type="InterPro" id="IPR011009">
    <property type="entry name" value="Kinase-like_dom_sf"/>
</dbReference>
<keyword evidence="5" id="KW-1185">Reference proteome</keyword>
<evidence type="ECO:0000313" key="4">
    <source>
        <dbReference type="EMBL" id="VFT96479.1"/>
    </source>
</evidence>
<organism evidence="4 5">
    <name type="scientific">Aphanomyces stellatus</name>
    <dbReference type="NCBI Taxonomy" id="120398"/>
    <lineage>
        <taxon>Eukaryota</taxon>
        <taxon>Sar</taxon>
        <taxon>Stramenopiles</taxon>
        <taxon>Oomycota</taxon>
        <taxon>Saprolegniomycetes</taxon>
        <taxon>Saprolegniales</taxon>
        <taxon>Verrucalvaceae</taxon>
        <taxon>Aphanomyces</taxon>
    </lineage>
</organism>
<proteinExistence type="predicted"/>
<dbReference type="Pfam" id="PF07714">
    <property type="entry name" value="PK_Tyr_Ser-Thr"/>
    <property type="match status" value="1"/>
</dbReference>
<keyword evidence="1" id="KW-0812">Transmembrane</keyword>
<dbReference type="SUPFAM" id="SSF52058">
    <property type="entry name" value="L domain-like"/>
    <property type="match status" value="1"/>
</dbReference>
<dbReference type="PROSITE" id="PS50011">
    <property type="entry name" value="PROTEIN_KINASE_DOM"/>
    <property type="match status" value="1"/>
</dbReference>
<gene>
    <name evidence="4" type="primary">Aste57867_19781</name>
    <name evidence="3" type="ORF">As57867_019716</name>
    <name evidence="4" type="ORF">ASTE57867_19781</name>
</gene>
<dbReference type="Gene3D" id="3.80.10.10">
    <property type="entry name" value="Ribonuclease Inhibitor"/>
    <property type="match status" value="1"/>
</dbReference>
<sequence length="708" mass="77684">MTLNGRRIVHDAPHDIPFEAALATSRTPQEDHCKAVMQMGHSWQYDPEDQTHETLPHLFLCMRRRLCLVLTIGGGGGFALSPPSIWPHFFDPCPATDAACPDACVQLSARCTNFTCVAAEPSTSESRIFDLSSVASTPVKAITLANTTAQDIRIVGQPNYTLDVVNAADATRLSNLTFEHVRLTDAAFNQWLAPPSLHNLSLVNCSLNQFPNLTWSNLTFLDVSNNSALTPVLRRVNAATTLPQQFPYLLSLSGIGLSALGLSDIPKVIFHMPTLRRIYLKHNPLCSVSITPIEYVFLTDPTRELHAHTFNNTPRRSPGFFLPIDPVMLPCPPDHDLTRLYSSNNDEWFVCLSSEVLTVDIVATVLAWLVLVAMTGTIVFLLVKRVVPRRHSSDLDSLFRLSNFAHVPAVATTANGMPHLVGLRAKPRPIVSMHDWLGATALQSILVPTSLLHCDVCVVYDAGDDSNDAPEICRGSFDARPVLVKRLRGSDLALRIFAKQLEHLSRFHHPQITDLVGVAYDDLNGALALVCANPEGLVDLKQAIPHLHATKMQSRVAIDIAAALRYLHGLPQVHGNLSTTTVVVDATSCHARLNRLDILPCDVSTLHHQALYVAPEVLSGASPPTAAADVYSFGMLLAELDTGESAYHFLNRSARCMMQTPTTPVAQLLPLRHALTFNRGPLQPLIMLCLEERPESRPPMGYLMTLLS</sequence>
<dbReference type="AlphaFoldDB" id="A0A485LDI2"/>
<dbReference type="PANTHER" id="PTHR48007:SF4">
    <property type="entry name" value="LEUCINE-RICH REPEAT RECEPTOR-LIKE PROTEIN KINASE PXC1"/>
    <property type="match status" value="1"/>
</dbReference>
<keyword evidence="1" id="KW-0472">Membrane</keyword>
<evidence type="ECO:0000259" key="2">
    <source>
        <dbReference type="PROSITE" id="PS50011"/>
    </source>
</evidence>
<reference evidence="4 5" key="1">
    <citation type="submission" date="2019-03" db="EMBL/GenBank/DDBJ databases">
        <authorList>
            <person name="Gaulin E."/>
            <person name="Dumas B."/>
        </authorList>
    </citation>
    <scope>NUCLEOTIDE SEQUENCE [LARGE SCALE GENOMIC DNA]</scope>
    <source>
        <strain evidence="4">CBS 568.67</strain>
    </source>
</reference>
<dbReference type="EMBL" id="VJMH01006714">
    <property type="protein sequence ID" value="KAF0688608.1"/>
    <property type="molecule type" value="Genomic_DNA"/>
</dbReference>
<feature type="domain" description="Protein kinase" evidence="2">
    <location>
        <begin position="431"/>
        <end position="708"/>
    </location>
</feature>
<dbReference type="Gene3D" id="1.10.510.10">
    <property type="entry name" value="Transferase(Phosphotransferase) domain 1"/>
    <property type="match status" value="1"/>
</dbReference>
<dbReference type="EMBL" id="CAADRA010006737">
    <property type="protein sequence ID" value="VFT96479.1"/>
    <property type="molecule type" value="Genomic_DNA"/>
</dbReference>
<dbReference type="InterPro" id="IPR032675">
    <property type="entry name" value="LRR_dom_sf"/>
</dbReference>
<reference evidence="3" key="2">
    <citation type="submission" date="2019-06" db="EMBL/GenBank/DDBJ databases">
        <title>Genomics analysis of Aphanomyces spp. identifies a new class of oomycete effector associated with host adaptation.</title>
        <authorList>
            <person name="Gaulin E."/>
        </authorList>
    </citation>
    <scope>NUCLEOTIDE SEQUENCE</scope>
    <source>
        <strain evidence="3">CBS 578.67</strain>
    </source>
</reference>
<accession>A0A485LDI2</accession>
<dbReference type="GO" id="GO:0005524">
    <property type="term" value="F:ATP binding"/>
    <property type="evidence" value="ECO:0007669"/>
    <property type="project" value="InterPro"/>
</dbReference>
<evidence type="ECO:0000313" key="5">
    <source>
        <dbReference type="Proteomes" id="UP000332933"/>
    </source>
</evidence>
<dbReference type="Proteomes" id="UP000332933">
    <property type="component" value="Unassembled WGS sequence"/>
</dbReference>
<name>A0A485LDI2_9STRA</name>
<dbReference type="InterPro" id="IPR001245">
    <property type="entry name" value="Ser-Thr/Tyr_kinase_cat_dom"/>
</dbReference>
<dbReference type="InterPro" id="IPR000719">
    <property type="entry name" value="Prot_kinase_dom"/>
</dbReference>